<dbReference type="SUPFAM" id="SSF64158">
    <property type="entry name" value="2,3-Bisphosphoglycerate-independent phosphoglycerate mutase, substrate-binding domain"/>
    <property type="match status" value="1"/>
</dbReference>
<evidence type="ECO:0000256" key="11">
    <source>
        <dbReference type="PIRSR" id="PIRSR001492-1"/>
    </source>
</evidence>
<dbReference type="GO" id="GO:0004619">
    <property type="term" value="F:phosphoglycerate mutase activity"/>
    <property type="evidence" value="ECO:0007669"/>
    <property type="project" value="UniProtKB-UniRule"/>
</dbReference>
<evidence type="ECO:0000313" key="17">
    <source>
        <dbReference type="Proteomes" id="UP000198508"/>
    </source>
</evidence>
<keyword evidence="5 10" id="KW-0479">Metal-binding</keyword>
<evidence type="ECO:0000256" key="7">
    <source>
        <dbReference type="ARBA" id="ARBA00023211"/>
    </source>
</evidence>
<dbReference type="SUPFAM" id="SSF53649">
    <property type="entry name" value="Alkaline phosphatase-like"/>
    <property type="match status" value="1"/>
</dbReference>
<dbReference type="InterPro" id="IPR005995">
    <property type="entry name" value="Pgm_bpd_ind"/>
</dbReference>
<evidence type="ECO:0000259" key="15">
    <source>
        <dbReference type="Pfam" id="PF06415"/>
    </source>
</evidence>
<comment type="catalytic activity">
    <reaction evidence="1 10">
        <text>(2R)-2-phosphoglycerate = (2R)-3-phosphoglycerate</text>
        <dbReference type="Rhea" id="RHEA:15901"/>
        <dbReference type="ChEBI" id="CHEBI:58272"/>
        <dbReference type="ChEBI" id="CHEBI:58289"/>
        <dbReference type="EC" id="5.4.2.12"/>
    </reaction>
</comment>
<sequence length="516" mass="56845">MKTMSKRPTVLMILDGYGLNKNCDHNAVCEAKTPVMDQLMSQCPFVEGQASGMFVGLPDGQMGNSEVGHLNMGAGRIVYQELTRITKSIQDGDFFEVPEFLTAVENCKKNGSALHLFGLVSDGGVHSHNTHIYGLLELAKRNGLEKVYVHCFLDGRDTPPESGKDFVAQLEAKMAEIGVGQVASVMGRYYAMDRDKRWDRVEMAYNALTKGQGKTAQSATGGIQASYDDGKADEFVIPFVVEKDGKPVATIQDRDSVIFFNFRPDRAREITRAFCDDEFDGFAREKRLDLVYVCFTDYDETIANKLVAFRKESITNTFGEYLAAHGKTQVRIAETEKYAHVTFFFNGGVEEPNEGEDRILVPSPKEVATYDLKPEMSAPQVCDKLVEAIKSGKYDVVIINFANPDMVGHTGVEDAAIKAIETVDACVGRAVDAIKEVDGVMFICADHGNAEQLVDYVTGDPFTAHTTNPVPFILVNADPQYKLREGGALCDIVPTLIELMGMEQPKEMTGKSLLVK</sequence>
<feature type="binding site" evidence="10 13">
    <location>
        <position position="15"/>
    </location>
    <ligand>
        <name>Mn(2+)</name>
        <dbReference type="ChEBI" id="CHEBI:29035"/>
        <label>2</label>
    </ligand>
</feature>
<evidence type="ECO:0000256" key="1">
    <source>
        <dbReference type="ARBA" id="ARBA00000370"/>
    </source>
</evidence>
<dbReference type="InterPro" id="IPR006124">
    <property type="entry name" value="Metalloenzyme"/>
</dbReference>
<comment type="function">
    <text evidence="10">Catalyzes the interconversion of 2-phosphoglycerate and 3-phosphoglycerate.</text>
</comment>
<feature type="binding site" evidence="10 13">
    <location>
        <position position="405"/>
    </location>
    <ligand>
        <name>Mn(2+)</name>
        <dbReference type="ChEBI" id="CHEBI:29035"/>
        <label>1</label>
    </ligand>
</feature>
<dbReference type="UniPathway" id="UPA00109">
    <property type="reaction ID" value="UER00186"/>
</dbReference>
<feature type="binding site" evidence="10 13">
    <location>
        <position position="465"/>
    </location>
    <ligand>
        <name>Mn(2+)</name>
        <dbReference type="ChEBI" id="CHEBI:29035"/>
        <label>1</label>
    </ligand>
</feature>
<protein>
    <recommendedName>
        <fullName evidence="9 10">2,3-bisphosphoglycerate-independent phosphoglycerate mutase</fullName>
        <shortName evidence="10">BPG-independent PGAM</shortName>
        <shortName evidence="10">Phosphoglyceromutase</shortName>
        <shortName evidence="10">iPGM</shortName>
        <ecNumber evidence="4 10">5.4.2.12</ecNumber>
    </recommendedName>
</protein>
<feature type="binding site" evidence="10 12">
    <location>
        <position position="126"/>
    </location>
    <ligand>
        <name>substrate</name>
    </ligand>
</feature>
<feature type="domain" description="Metalloenzyme" evidence="14">
    <location>
        <begin position="8"/>
        <end position="503"/>
    </location>
</feature>
<dbReference type="EC" id="5.4.2.12" evidence="4 10"/>
<dbReference type="GO" id="GO:0043937">
    <property type="term" value="P:regulation of sporulation"/>
    <property type="evidence" value="ECO:0007669"/>
    <property type="project" value="UniProtKB-ARBA"/>
</dbReference>
<proteinExistence type="inferred from homology"/>
<feature type="binding site" evidence="10 12">
    <location>
        <position position="337"/>
    </location>
    <ligand>
        <name>substrate</name>
    </ligand>
</feature>
<evidence type="ECO:0000256" key="2">
    <source>
        <dbReference type="ARBA" id="ARBA00004798"/>
    </source>
</evidence>
<dbReference type="STRING" id="460384.SAMN05216313_106215"/>
<dbReference type="GO" id="GO:0006096">
    <property type="term" value="P:glycolytic process"/>
    <property type="evidence" value="ECO:0007669"/>
    <property type="project" value="UniProtKB-UniRule"/>
</dbReference>
<dbReference type="GO" id="GO:0005829">
    <property type="term" value="C:cytosol"/>
    <property type="evidence" value="ECO:0007669"/>
    <property type="project" value="TreeGrafter"/>
</dbReference>
<feature type="binding site" evidence="10 12">
    <location>
        <begin position="156"/>
        <end position="157"/>
    </location>
    <ligand>
        <name>substrate</name>
    </ligand>
</feature>
<evidence type="ECO:0000256" key="10">
    <source>
        <dbReference type="HAMAP-Rule" id="MF_01038"/>
    </source>
</evidence>
<reference evidence="17" key="1">
    <citation type="submission" date="2016-10" db="EMBL/GenBank/DDBJ databases">
        <authorList>
            <person name="Varghese N."/>
            <person name="Submissions S."/>
        </authorList>
    </citation>
    <scope>NUCLEOTIDE SEQUENCE [LARGE SCALE GENOMIC DNA]</scope>
    <source>
        <strain evidence="17">NLAE-zl-G277</strain>
    </source>
</reference>
<feature type="binding site" evidence="10 12">
    <location>
        <begin position="263"/>
        <end position="266"/>
    </location>
    <ligand>
        <name>substrate</name>
    </ligand>
</feature>
<dbReference type="Pfam" id="PF01676">
    <property type="entry name" value="Metalloenzyme"/>
    <property type="match status" value="1"/>
</dbReference>
<feature type="binding site" evidence="10 13">
    <location>
        <position position="65"/>
    </location>
    <ligand>
        <name>Mn(2+)</name>
        <dbReference type="ChEBI" id="CHEBI:29035"/>
        <label>2</label>
    </ligand>
</feature>
<evidence type="ECO:0000256" key="12">
    <source>
        <dbReference type="PIRSR" id="PIRSR001492-2"/>
    </source>
</evidence>
<comment type="cofactor">
    <cofactor evidence="10">
        <name>Mn(2+)</name>
        <dbReference type="ChEBI" id="CHEBI:29035"/>
    </cofactor>
    <text evidence="10">Binds 2 manganese ions per subunit.</text>
</comment>
<dbReference type="FunFam" id="3.40.720.10:FF:000001">
    <property type="entry name" value="2,3-bisphosphoglycerate-independent phosphoglycerate mutase"/>
    <property type="match status" value="1"/>
</dbReference>
<gene>
    <name evidence="10" type="primary">gpmI</name>
    <name evidence="16" type="ORF">SAMN05216313_106215</name>
</gene>
<comment type="pathway">
    <text evidence="2 10">Carbohydrate degradation; glycolysis; pyruvate from D-glyceraldehyde 3-phosphate: step 3/5.</text>
</comment>
<keyword evidence="6 10" id="KW-0324">Glycolysis</keyword>
<keyword evidence="7 10" id="KW-0464">Manganese</keyword>
<name>A0A1I0ELS2_9FIRM</name>
<organism evidence="16 17">
    <name type="scientific">Enterocloster lavalensis</name>
    <dbReference type="NCBI Taxonomy" id="460384"/>
    <lineage>
        <taxon>Bacteria</taxon>
        <taxon>Bacillati</taxon>
        <taxon>Bacillota</taxon>
        <taxon>Clostridia</taxon>
        <taxon>Lachnospirales</taxon>
        <taxon>Lachnospiraceae</taxon>
        <taxon>Enterocloster</taxon>
    </lineage>
</organism>
<evidence type="ECO:0000256" key="9">
    <source>
        <dbReference type="ARBA" id="ARBA00071648"/>
    </source>
</evidence>
<dbReference type="Gene3D" id="3.40.720.10">
    <property type="entry name" value="Alkaline Phosphatase, subunit A"/>
    <property type="match status" value="1"/>
</dbReference>
<evidence type="ECO:0000256" key="4">
    <source>
        <dbReference type="ARBA" id="ARBA00012026"/>
    </source>
</evidence>
<dbReference type="CDD" id="cd16010">
    <property type="entry name" value="iPGM"/>
    <property type="match status" value="1"/>
</dbReference>
<dbReference type="PANTHER" id="PTHR31637:SF0">
    <property type="entry name" value="2,3-BISPHOSPHOGLYCERATE-INDEPENDENT PHOSPHOGLYCERATE MUTASE"/>
    <property type="match status" value="1"/>
</dbReference>
<feature type="binding site" evidence="10 13">
    <location>
        <position position="409"/>
    </location>
    <ligand>
        <name>Mn(2+)</name>
        <dbReference type="ChEBI" id="CHEBI:29035"/>
        <label>1</label>
    </ligand>
</feature>
<dbReference type="InterPro" id="IPR036646">
    <property type="entry name" value="PGAM_B_sf"/>
</dbReference>
<dbReference type="FunFam" id="3.40.1450.10:FF:000001">
    <property type="entry name" value="2,3-bisphosphoglycerate-independent phosphoglycerate mutase"/>
    <property type="match status" value="1"/>
</dbReference>
<feature type="binding site" evidence="10 12">
    <location>
        <position position="194"/>
    </location>
    <ligand>
        <name>substrate</name>
    </ligand>
</feature>
<dbReference type="GO" id="GO:0006007">
    <property type="term" value="P:glucose catabolic process"/>
    <property type="evidence" value="ECO:0007669"/>
    <property type="project" value="InterPro"/>
</dbReference>
<evidence type="ECO:0000313" key="16">
    <source>
        <dbReference type="EMBL" id="SET46190.1"/>
    </source>
</evidence>
<evidence type="ECO:0000256" key="5">
    <source>
        <dbReference type="ARBA" id="ARBA00022723"/>
    </source>
</evidence>
<dbReference type="PIRSF" id="PIRSF001492">
    <property type="entry name" value="IPGAM"/>
    <property type="match status" value="1"/>
</dbReference>
<evidence type="ECO:0000256" key="8">
    <source>
        <dbReference type="ARBA" id="ARBA00023235"/>
    </source>
</evidence>
<evidence type="ECO:0000256" key="3">
    <source>
        <dbReference type="ARBA" id="ARBA00008819"/>
    </source>
</evidence>
<comment type="subunit">
    <text evidence="10">Monomer.</text>
</comment>
<comment type="similarity">
    <text evidence="3 10">Belongs to the BPG-independent phosphoglycerate mutase family.</text>
</comment>
<dbReference type="InterPro" id="IPR011258">
    <property type="entry name" value="BPG-indep_PGM_N"/>
</dbReference>
<dbReference type="EMBL" id="FOIM01000006">
    <property type="protein sequence ID" value="SET46190.1"/>
    <property type="molecule type" value="Genomic_DNA"/>
</dbReference>
<dbReference type="PANTHER" id="PTHR31637">
    <property type="entry name" value="2,3-BISPHOSPHOGLYCERATE-INDEPENDENT PHOSPHOGLYCERATE MUTASE"/>
    <property type="match status" value="1"/>
</dbReference>
<evidence type="ECO:0000256" key="6">
    <source>
        <dbReference type="ARBA" id="ARBA00023152"/>
    </source>
</evidence>
<dbReference type="InterPro" id="IPR017850">
    <property type="entry name" value="Alkaline_phosphatase_core_sf"/>
</dbReference>
<feature type="binding site" evidence="10 13">
    <location>
        <position position="447"/>
    </location>
    <ligand>
        <name>Mn(2+)</name>
        <dbReference type="ChEBI" id="CHEBI:29035"/>
        <label>2</label>
    </ligand>
</feature>
<dbReference type="NCBIfam" id="TIGR01307">
    <property type="entry name" value="pgm_bpd_ind"/>
    <property type="match status" value="1"/>
</dbReference>
<dbReference type="AlphaFoldDB" id="A0A1I0ELS2"/>
<dbReference type="HAMAP" id="MF_01038">
    <property type="entry name" value="GpmI"/>
    <property type="match status" value="1"/>
</dbReference>
<keyword evidence="8 10" id="KW-0413">Isomerase</keyword>
<feature type="binding site" evidence="10 12">
    <location>
        <position position="188"/>
    </location>
    <ligand>
        <name>substrate</name>
    </ligand>
</feature>
<dbReference type="Pfam" id="PF06415">
    <property type="entry name" value="iPGM_N"/>
    <property type="match status" value="1"/>
</dbReference>
<accession>A0A1I0ELS2</accession>
<feature type="active site" description="Phosphoserine intermediate" evidence="10 11">
    <location>
        <position position="65"/>
    </location>
</feature>
<evidence type="ECO:0000259" key="14">
    <source>
        <dbReference type="Pfam" id="PF01676"/>
    </source>
</evidence>
<dbReference type="Proteomes" id="UP000198508">
    <property type="component" value="Unassembled WGS sequence"/>
</dbReference>
<evidence type="ECO:0000256" key="13">
    <source>
        <dbReference type="PIRSR" id="PIRSR001492-3"/>
    </source>
</evidence>
<feature type="domain" description="BPG-independent PGAM N-terminal" evidence="15">
    <location>
        <begin position="85"/>
        <end position="300"/>
    </location>
</feature>
<keyword evidence="17" id="KW-1185">Reference proteome</keyword>
<feature type="binding site" evidence="10 13">
    <location>
        <position position="446"/>
    </location>
    <ligand>
        <name>Mn(2+)</name>
        <dbReference type="ChEBI" id="CHEBI:29035"/>
        <label>2</label>
    </ligand>
</feature>
<dbReference type="GO" id="GO:0030145">
    <property type="term" value="F:manganese ion binding"/>
    <property type="evidence" value="ECO:0007669"/>
    <property type="project" value="UniProtKB-UniRule"/>
</dbReference>
<dbReference type="Gene3D" id="3.40.1450.10">
    <property type="entry name" value="BPG-independent phosphoglycerate mutase, domain B"/>
    <property type="match status" value="1"/>
</dbReference>